<reference evidence="1 2" key="2">
    <citation type="submission" date="2018-11" db="EMBL/GenBank/DDBJ databases">
        <authorList>
            <consortium name="Pathogen Informatics"/>
        </authorList>
    </citation>
    <scope>NUCLEOTIDE SEQUENCE [LARGE SCALE GENOMIC DNA]</scope>
</reference>
<evidence type="ECO:0000313" key="1">
    <source>
        <dbReference type="EMBL" id="VDL80610.1"/>
    </source>
</evidence>
<dbReference type="AlphaFoldDB" id="A0A0N4YJ69"/>
<dbReference type="Proteomes" id="UP000271162">
    <property type="component" value="Unassembled WGS sequence"/>
</dbReference>
<proteinExistence type="predicted"/>
<protein>
    <submittedName>
        <fullName evidence="3">Recep_L_domain domain-containing protein</fullName>
    </submittedName>
</protein>
<evidence type="ECO:0000313" key="2">
    <source>
        <dbReference type="Proteomes" id="UP000271162"/>
    </source>
</evidence>
<accession>A0A0N4YJ69</accession>
<sequence>MFSTTEIEEQNVSIPILGSSIYTRSVYTIVADNITVIDEQTIVSPLGNLDNCTLSTGSCILDDAVVIWKPISIQPTCNLQKLDTFDALVTLRYVLIPEYELTFEFNPDFFQTYQRIRLCNISQGYLSTSNHVLAFPNIPTSVMLHDFLIQNGNTRQRRDVKTITLADNRTSEFDLISKQPRLIPQLFHSEDMHSTLIRSQISGFSTRSNNGM</sequence>
<gene>
    <name evidence="1" type="ORF">NBR_LOCUS16997</name>
</gene>
<dbReference type="WBParaSite" id="NBR_0001699601-mRNA-1">
    <property type="protein sequence ID" value="NBR_0001699601-mRNA-1"/>
    <property type="gene ID" value="NBR_0001699601"/>
</dbReference>
<dbReference type="OMA" id="IEPWIKG"/>
<reference evidence="3" key="1">
    <citation type="submission" date="2017-02" db="UniProtKB">
        <authorList>
            <consortium name="WormBaseParasite"/>
        </authorList>
    </citation>
    <scope>IDENTIFICATION</scope>
</reference>
<name>A0A0N4YJ69_NIPBR</name>
<organism evidence="3">
    <name type="scientific">Nippostrongylus brasiliensis</name>
    <name type="common">Rat hookworm</name>
    <dbReference type="NCBI Taxonomy" id="27835"/>
    <lineage>
        <taxon>Eukaryota</taxon>
        <taxon>Metazoa</taxon>
        <taxon>Ecdysozoa</taxon>
        <taxon>Nematoda</taxon>
        <taxon>Chromadorea</taxon>
        <taxon>Rhabditida</taxon>
        <taxon>Rhabditina</taxon>
        <taxon>Rhabditomorpha</taxon>
        <taxon>Strongyloidea</taxon>
        <taxon>Heligmosomidae</taxon>
        <taxon>Nippostrongylus</taxon>
    </lineage>
</organism>
<keyword evidence="2" id="KW-1185">Reference proteome</keyword>
<dbReference type="STRING" id="27835.A0A0N4YJ69"/>
<dbReference type="EMBL" id="UYSL01022504">
    <property type="protein sequence ID" value="VDL80610.1"/>
    <property type="molecule type" value="Genomic_DNA"/>
</dbReference>
<evidence type="ECO:0000313" key="3">
    <source>
        <dbReference type="WBParaSite" id="NBR_0001699601-mRNA-1"/>
    </source>
</evidence>